<proteinExistence type="inferred from homology"/>
<keyword evidence="3 4" id="KW-0408">Iron</keyword>
<organism evidence="6 7">
    <name type="scientific">Marinobacterium alkalitolerans</name>
    <dbReference type="NCBI Taxonomy" id="1542925"/>
    <lineage>
        <taxon>Bacteria</taxon>
        <taxon>Pseudomonadati</taxon>
        <taxon>Pseudomonadota</taxon>
        <taxon>Gammaproteobacteria</taxon>
        <taxon>Oceanospirillales</taxon>
        <taxon>Oceanospirillaceae</taxon>
        <taxon>Marinobacterium</taxon>
    </lineage>
</organism>
<sequence>MTESEFMARVDATLEQLEEILDDAESDLDYETQGGMMTVKCENGSQIIFTRQPPVKQLWVATRNGGFHFDYSPEQGQWLRDSDGAPLTRVLTDAFSEQAGETFDFDSLLG</sequence>
<evidence type="ECO:0000256" key="3">
    <source>
        <dbReference type="ARBA" id="ARBA00023004"/>
    </source>
</evidence>
<evidence type="ECO:0000256" key="2">
    <source>
        <dbReference type="ARBA" id="ARBA00022723"/>
    </source>
</evidence>
<dbReference type="SUPFAM" id="SSF55387">
    <property type="entry name" value="Frataxin/Nqo15-like"/>
    <property type="match status" value="1"/>
</dbReference>
<dbReference type="Gene3D" id="3.30.920.10">
    <property type="entry name" value="Frataxin/CyaY"/>
    <property type="match status" value="1"/>
</dbReference>
<evidence type="ECO:0000256" key="1">
    <source>
        <dbReference type="ARBA" id="ARBA00008183"/>
    </source>
</evidence>
<comment type="caution">
    <text evidence="6">The sequence shown here is derived from an EMBL/GenBank/DDBJ whole genome shotgun (WGS) entry which is preliminary data.</text>
</comment>
<evidence type="ECO:0000313" key="7">
    <source>
        <dbReference type="Proteomes" id="UP000810171"/>
    </source>
</evidence>
<dbReference type="InterPro" id="IPR036524">
    <property type="entry name" value="Frataxin/CyaY_sf"/>
</dbReference>
<dbReference type="Pfam" id="PF01491">
    <property type="entry name" value="Frataxin_Cyay"/>
    <property type="match status" value="1"/>
</dbReference>
<dbReference type="PROSITE" id="PS50810">
    <property type="entry name" value="FRATAXIN_2"/>
    <property type="match status" value="1"/>
</dbReference>
<feature type="coiled-coil region" evidence="5">
    <location>
        <begin position="7"/>
        <end position="34"/>
    </location>
</feature>
<keyword evidence="2 4" id="KW-0479">Metal-binding</keyword>
<dbReference type="NCBIfam" id="TIGR03421">
    <property type="entry name" value="FeS_CyaY"/>
    <property type="match status" value="1"/>
</dbReference>
<dbReference type="Proteomes" id="UP000810171">
    <property type="component" value="Unassembled WGS sequence"/>
</dbReference>
<accession>A0ABS3Z7A1</accession>
<comment type="function">
    <text evidence="4">Involved in iron-sulfur (Fe-S) cluster assembly. May act as a regulator of Fe-S biogenesis.</text>
</comment>
<dbReference type="PANTHER" id="PTHR16821:SF2">
    <property type="entry name" value="FRATAXIN, MITOCHONDRIAL"/>
    <property type="match status" value="1"/>
</dbReference>
<evidence type="ECO:0000256" key="5">
    <source>
        <dbReference type="SAM" id="Coils"/>
    </source>
</evidence>
<comment type="similarity">
    <text evidence="1 4">Belongs to the frataxin family.</text>
</comment>
<dbReference type="PANTHER" id="PTHR16821">
    <property type="entry name" value="FRATAXIN"/>
    <property type="match status" value="1"/>
</dbReference>
<dbReference type="HAMAP" id="MF_00142">
    <property type="entry name" value="CyaY"/>
    <property type="match status" value="1"/>
</dbReference>
<name>A0ABS3Z7A1_9GAMM</name>
<evidence type="ECO:0000256" key="4">
    <source>
        <dbReference type="HAMAP-Rule" id="MF_00142"/>
    </source>
</evidence>
<keyword evidence="7" id="KW-1185">Reference proteome</keyword>
<keyword evidence="5" id="KW-0175">Coiled coil</keyword>
<dbReference type="InterPro" id="IPR002908">
    <property type="entry name" value="Frataxin/CyaY"/>
</dbReference>
<dbReference type="SMART" id="SM01219">
    <property type="entry name" value="Frataxin_Cyay"/>
    <property type="match status" value="1"/>
</dbReference>
<evidence type="ECO:0000313" key="6">
    <source>
        <dbReference type="EMBL" id="MBP0047205.1"/>
    </source>
</evidence>
<reference evidence="6 7" key="1">
    <citation type="submission" date="2020-09" db="EMBL/GenBank/DDBJ databases">
        <authorList>
            <person name="Tanuku N.R.S."/>
        </authorList>
    </citation>
    <scope>NUCLEOTIDE SEQUENCE [LARGE SCALE GENOMIC DNA]</scope>
    <source>
        <strain evidence="6 7">AK62</strain>
    </source>
</reference>
<protein>
    <recommendedName>
        <fullName evidence="4">Iron-sulfur cluster assembly protein CyaY</fullName>
    </recommendedName>
</protein>
<dbReference type="InterPro" id="IPR047584">
    <property type="entry name" value="CyaY"/>
</dbReference>
<gene>
    <name evidence="4 6" type="primary">cyaY</name>
    <name evidence="6" type="ORF">H9C73_00530</name>
</gene>
<dbReference type="EMBL" id="JACVEW010000001">
    <property type="protein sequence ID" value="MBP0047205.1"/>
    <property type="molecule type" value="Genomic_DNA"/>
</dbReference>
<dbReference type="RefSeq" id="WP_209285817.1">
    <property type="nucleotide sequence ID" value="NZ_JACVEW010000001.1"/>
</dbReference>